<evidence type="ECO:0000313" key="2">
    <source>
        <dbReference type="EMBL" id="QOW47237.1"/>
    </source>
</evidence>
<keyword evidence="1" id="KW-0175">Coiled coil</keyword>
<name>A0A7S6VYT0_9GAMM</name>
<evidence type="ECO:0000313" key="3">
    <source>
        <dbReference type="Proteomes" id="UP000593966"/>
    </source>
</evidence>
<gene>
    <name evidence="2" type="ORF">G0028_15880</name>
</gene>
<dbReference type="AlphaFoldDB" id="A0A7S6VYT0"/>
<sequence length="815" mass="88958">MSGDILSRIQILLDANTANFEQNLQNAQRTSVSTFDKIKSSAKVMGTAVAAGAASATVALAAMAWETANQAVELEKFALRANTTTQDFQKMAVGAQAYGIEQEKLSDMMKDFNEKLGELTTIGAGGGVDFFEQIAVKTEGSAAAAEKLILKMQKLSGPEALQLYVDKLEEAGVTQQQMSFYLESMASDMTDLIPLLINGGEGMQLYSDAAERAGIVMNDETIAQAKILKEQMYLLDLQLQGAKNQLMQAVIPAFVDIAQAFFGGSEQGIQFTGVAEGIAKALKIVASIAIGAVTAIQLVGKALGGMAAVGGALWNELDWYEMNPIGLVKAAYEARAEISALTNEMKADMHSTIIGAAERLDGMWSGTSSGTAAQMAALRSVEKTTGGVNAGLGTLVEKQDKAEKSAKKATKANSELNKALRDQERALEQAKRLVYEYGDELLRIEEDLRKDLEEIQGATLKAEAKDRYSALAKAQAASRKQLYVAELENELYEHRKTEEEKLADELRINKLRLDAQRGLNKNELELRKKALEDKYRLELSQIEEEKRARVNSASAAWGGTFADMTGQGEDHALSQQRFSRIDESQELFDAQMALADTAEEREAIWEAHHNRMQFIEQEYFRSRANMQLQWGMSYVQGAAGVMAQVFGENSKAYQAMFAVQKAMAIAQVMMNAPATFSAVMTSASAIPVVGPFIAPGLAAGAVALQMAQAAMIGSVSFQPTGMAHDGIDRIPEEGSWWLDKGERVLKEQTSSKLDSTLDEIRRNNREPAYDMPSVQQPIYNIQALDGKSVERVLKKHSRHVAGSMKGYARNFGRYK</sequence>
<accession>A0A7S6VYT0</accession>
<organism evidence="2 3">
    <name type="scientific">Acinetobacter piscicola</name>
    <dbReference type="NCBI Taxonomy" id="2006115"/>
    <lineage>
        <taxon>Bacteria</taxon>
        <taxon>Pseudomonadati</taxon>
        <taxon>Pseudomonadota</taxon>
        <taxon>Gammaproteobacteria</taxon>
        <taxon>Moraxellales</taxon>
        <taxon>Moraxellaceae</taxon>
        <taxon>Acinetobacter</taxon>
    </lineage>
</organism>
<evidence type="ECO:0000256" key="1">
    <source>
        <dbReference type="SAM" id="Coils"/>
    </source>
</evidence>
<evidence type="ECO:0008006" key="4">
    <source>
        <dbReference type="Google" id="ProtNLM"/>
    </source>
</evidence>
<dbReference type="Proteomes" id="UP000593966">
    <property type="component" value="Chromosome"/>
</dbReference>
<reference evidence="2 3" key="1">
    <citation type="submission" date="2020-02" db="EMBL/GenBank/DDBJ databases">
        <title>Tigecycline-resistant Acinetobacter species from pigs and migratory birds.</title>
        <authorList>
            <person name="Chen C."/>
            <person name="Sun J."/>
            <person name="Liao X.-P."/>
            <person name="Liu Y.-H."/>
        </authorList>
    </citation>
    <scope>NUCLEOTIDE SEQUENCE [LARGE SCALE GENOMIC DNA]</scope>
    <source>
        <strain evidence="2 3">YH12207_T</strain>
    </source>
</reference>
<protein>
    <recommendedName>
        <fullName evidence="4">Phage tail tape measure protein</fullName>
    </recommendedName>
</protein>
<dbReference type="EMBL" id="CP048659">
    <property type="protein sequence ID" value="QOW47237.1"/>
    <property type="molecule type" value="Genomic_DNA"/>
</dbReference>
<keyword evidence="3" id="KW-1185">Reference proteome</keyword>
<dbReference type="RefSeq" id="WP_180045035.1">
    <property type="nucleotide sequence ID" value="NZ_CP048659.1"/>
</dbReference>
<feature type="coiled-coil region" evidence="1">
    <location>
        <begin position="489"/>
        <end position="548"/>
    </location>
</feature>
<feature type="coiled-coil region" evidence="1">
    <location>
        <begin position="399"/>
        <end position="433"/>
    </location>
</feature>
<proteinExistence type="predicted"/>